<keyword evidence="1" id="KW-0732">Signal</keyword>
<dbReference type="Pfam" id="PF21467">
    <property type="entry name" value="BetaGal_gal-bd"/>
    <property type="match status" value="2"/>
</dbReference>
<dbReference type="Proteomes" id="UP001157006">
    <property type="component" value="Chromosome 1L"/>
</dbReference>
<keyword evidence="7" id="KW-1185">Reference proteome</keyword>
<feature type="domain" description="Beta-galactosidase beta-sandwich" evidence="4">
    <location>
        <begin position="96"/>
        <end position="151"/>
    </location>
</feature>
<dbReference type="FunFam" id="2.60.120.260:FF:000061">
    <property type="entry name" value="Beta-galactosidase"/>
    <property type="match status" value="1"/>
</dbReference>
<dbReference type="PRINTS" id="PR00742">
    <property type="entry name" value="GLHYDRLASE35"/>
</dbReference>
<evidence type="ECO:0000259" key="4">
    <source>
        <dbReference type="Pfam" id="PF17834"/>
    </source>
</evidence>
<protein>
    <recommendedName>
        <fullName evidence="8">Beta-galactosidase</fullName>
    </recommendedName>
</protein>
<dbReference type="InterPro" id="IPR048913">
    <property type="entry name" value="BetaGal_gal-bd"/>
</dbReference>
<organism evidence="6 7">
    <name type="scientific">Vicia faba</name>
    <name type="common">Broad bean</name>
    <name type="synonym">Faba vulgaris</name>
    <dbReference type="NCBI Taxonomy" id="3906"/>
    <lineage>
        <taxon>Eukaryota</taxon>
        <taxon>Viridiplantae</taxon>
        <taxon>Streptophyta</taxon>
        <taxon>Embryophyta</taxon>
        <taxon>Tracheophyta</taxon>
        <taxon>Spermatophyta</taxon>
        <taxon>Magnoliopsida</taxon>
        <taxon>eudicotyledons</taxon>
        <taxon>Gunneridae</taxon>
        <taxon>Pentapetalae</taxon>
        <taxon>rosids</taxon>
        <taxon>fabids</taxon>
        <taxon>Fabales</taxon>
        <taxon>Fabaceae</taxon>
        <taxon>Papilionoideae</taxon>
        <taxon>50 kb inversion clade</taxon>
        <taxon>NPAAA clade</taxon>
        <taxon>Hologalegina</taxon>
        <taxon>IRL clade</taxon>
        <taxon>Fabeae</taxon>
        <taxon>Vicia</taxon>
    </lineage>
</organism>
<dbReference type="Gene3D" id="2.60.120.260">
    <property type="entry name" value="Galactose-binding domain-like"/>
    <property type="match status" value="2"/>
</dbReference>
<feature type="domain" description="Beta-galactosidase galactose-binding" evidence="5">
    <location>
        <begin position="470"/>
        <end position="556"/>
    </location>
</feature>
<evidence type="ECO:0000259" key="5">
    <source>
        <dbReference type="Pfam" id="PF21467"/>
    </source>
</evidence>
<evidence type="ECO:0000313" key="6">
    <source>
        <dbReference type="EMBL" id="CAI8585496.1"/>
    </source>
</evidence>
<keyword evidence="2" id="KW-0378">Hydrolase</keyword>
<dbReference type="InterPro" id="IPR041392">
    <property type="entry name" value="GHD"/>
</dbReference>
<dbReference type="InterPro" id="IPR001944">
    <property type="entry name" value="Glycoside_Hdrlase_35"/>
</dbReference>
<dbReference type="FunFam" id="2.60.120.260:FF:000076">
    <property type="entry name" value="Beta-galactosidase"/>
    <property type="match status" value="1"/>
</dbReference>
<dbReference type="SUPFAM" id="SSF49785">
    <property type="entry name" value="Galactose-binding domain-like"/>
    <property type="match status" value="2"/>
</dbReference>
<dbReference type="InterPro" id="IPR008979">
    <property type="entry name" value="Galactose-bd-like_sf"/>
</dbReference>
<dbReference type="AlphaFoldDB" id="A0AAV0YI51"/>
<evidence type="ECO:0000313" key="7">
    <source>
        <dbReference type="Proteomes" id="UP001157006"/>
    </source>
</evidence>
<name>A0AAV0YI51_VICFA</name>
<evidence type="ECO:0000256" key="1">
    <source>
        <dbReference type="ARBA" id="ARBA00022729"/>
    </source>
</evidence>
<keyword evidence="3" id="KW-0326">Glycosidase</keyword>
<dbReference type="GO" id="GO:0004553">
    <property type="term" value="F:hydrolase activity, hydrolyzing O-glycosyl compounds"/>
    <property type="evidence" value="ECO:0007669"/>
    <property type="project" value="InterPro"/>
</dbReference>
<sequence length="577" mass="63142">MHVLNLTPIVALNCEVLDKIWFGKNVNGEASVRPGRAAAQAPPDHASPSRDGDLLSMAIFQHTIPLRCLWYLSSLPMSALVSVDPTVSWPGKNLEVHLYKTSFGACAAFLANYDTSSWAKVPFGNGQYDLPPWSISILPDCKTEVFNTAKVGQLPRLHPTMLHHLAMEIFYLWPYSDTPYRCGVEFVVSCYVHQVFALVSVDPTVSWPGKNLEVHLYKTSFGACAAFLANYDTSSWAKVPFGNGQYDLPPWSISILPDCKTEVFNTAKVGAPRFHRKMTPVNSAFNWQSYNEQPSASGGESSITTAALLEQVGVTRDSSDYLWYMTDVNISPNEAFLKNGQYPVLTAMSAGHVLHVFVNGQLLGTAYGGLDNPKLTFSSGVKLWAGNNKISLLSVAVGLSNVGLHYKTWNVGVLGPVTLKGLNEGARDLSKQKWSYKTGLKGESLNLHTATGSSAVKWSQGSFLSKKQSLTWYKTTFSAPAGNDPLALDMSSMGKGEIWVNGKSIGRDWPGYIARGNCGSCNYAGTFTDSKCRTNCGQPTQKWYHFPRSWLNSGGNFLVVLEEWGGDPTGISLVKRT</sequence>
<reference evidence="6 7" key="1">
    <citation type="submission" date="2023-01" db="EMBL/GenBank/DDBJ databases">
        <authorList>
            <person name="Kreplak J."/>
        </authorList>
    </citation>
    <scope>NUCLEOTIDE SEQUENCE [LARGE SCALE GENOMIC DNA]</scope>
</reference>
<dbReference type="GO" id="GO:0005975">
    <property type="term" value="P:carbohydrate metabolic process"/>
    <property type="evidence" value="ECO:0007669"/>
    <property type="project" value="InterPro"/>
</dbReference>
<dbReference type="PANTHER" id="PTHR23421">
    <property type="entry name" value="BETA-GALACTOSIDASE RELATED"/>
    <property type="match status" value="1"/>
</dbReference>
<evidence type="ECO:0000256" key="2">
    <source>
        <dbReference type="ARBA" id="ARBA00022801"/>
    </source>
</evidence>
<evidence type="ECO:0000256" key="3">
    <source>
        <dbReference type="ARBA" id="ARBA00023295"/>
    </source>
</evidence>
<dbReference type="Pfam" id="PF17834">
    <property type="entry name" value="GHD"/>
    <property type="match status" value="2"/>
</dbReference>
<gene>
    <name evidence="6" type="ORF">VFH_I209120</name>
</gene>
<feature type="domain" description="Beta-galactosidase beta-sandwich" evidence="4">
    <location>
        <begin position="214"/>
        <end position="269"/>
    </location>
</feature>
<accession>A0AAV0YI51</accession>
<feature type="domain" description="Beta-galactosidase galactose-binding" evidence="5">
    <location>
        <begin position="321"/>
        <end position="388"/>
    </location>
</feature>
<dbReference type="EMBL" id="OX451736">
    <property type="protein sequence ID" value="CAI8585496.1"/>
    <property type="molecule type" value="Genomic_DNA"/>
</dbReference>
<evidence type="ECO:0008006" key="8">
    <source>
        <dbReference type="Google" id="ProtNLM"/>
    </source>
</evidence>
<proteinExistence type="predicted"/>